<evidence type="ECO:0000256" key="1">
    <source>
        <dbReference type="ARBA" id="ARBA00004651"/>
    </source>
</evidence>
<keyword evidence="9" id="KW-1185">Reference proteome</keyword>
<evidence type="ECO:0000256" key="4">
    <source>
        <dbReference type="ARBA" id="ARBA00022692"/>
    </source>
</evidence>
<name>A0ABU7M0V1_9PROT</name>
<comment type="subcellular location">
    <subcellularLocation>
        <location evidence="1">Cell membrane</location>
        <topology evidence="1">Multi-pass membrane protein</topology>
    </subcellularLocation>
</comment>
<dbReference type="EMBL" id="JAZDRO010000005">
    <property type="protein sequence ID" value="MEE2567442.1"/>
    <property type="molecule type" value="Genomic_DNA"/>
</dbReference>
<evidence type="ECO:0000256" key="3">
    <source>
        <dbReference type="ARBA" id="ARBA00022475"/>
    </source>
</evidence>
<dbReference type="Pfam" id="PF04226">
    <property type="entry name" value="Transgly_assoc"/>
    <property type="match status" value="1"/>
</dbReference>
<keyword evidence="4 7" id="KW-0812">Transmembrane</keyword>
<evidence type="ECO:0000313" key="8">
    <source>
        <dbReference type="EMBL" id="MEE2567442.1"/>
    </source>
</evidence>
<organism evidence="8 9">
    <name type="scientific">Hyphobacterium marinum</name>
    <dbReference type="NCBI Taxonomy" id="3116574"/>
    <lineage>
        <taxon>Bacteria</taxon>
        <taxon>Pseudomonadati</taxon>
        <taxon>Pseudomonadota</taxon>
        <taxon>Alphaproteobacteria</taxon>
        <taxon>Maricaulales</taxon>
        <taxon>Maricaulaceae</taxon>
        <taxon>Hyphobacterium</taxon>
    </lineage>
</organism>
<protein>
    <submittedName>
        <fullName evidence="8">GlsB/YeaQ/YmgE family stress response membrane protein</fullName>
    </submittedName>
</protein>
<evidence type="ECO:0000256" key="6">
    <source>
        <dbReference type="ARBA" id="ARBA00023136"/>
    </source>
</evidence>
<dbReference type="InterPro" id="IPR007341">
    <property type="entry name" value="Transgly_assoc"/>
</dbReference>
<proteinExistence type="inferred from homology"/>
<dbReference type="Proteomes" id="UP001310692">
    <property type="component" value="Unassembled WGS sequence"/>
</dbReference>
<keyword evidence="6 7" id="KW-0472">Membrane</keyword>
<dbReference type="RefSeq" id="WP_330197003.1">
    <property type="nucleotide sequence ID" value="NZ_JAZDRO010000005.1"/>
</dbReference>
<keyword evidence="5 7" id="KW-1133">Transmembrane helix</keyword>
<evidence type="ECO:0000256" key="7">
    <source>
        <dbReference type="SAM" id="Phobius"/>
    </source>
</evidence>
<reference evidence="8 9" key="1">
    <citation type="submission" date="2024-01" db="EMBL/GenBank/DDBJ databases">
        <title>Hyphobacterium bacterium isolated from marine sediment.</title>
        <authorList>
            <person name="Zhao S."/>
        </authorList>
    </citation>
    <scope>NUCLEOTIDE SEQUENCE [LARGE SCALE GENOMIC DNA]</scope>
    <source>
        <strain evidence="8 9">Y60-23</strain>
    </source>
</reference>
<evidence type="ECO:0000256" key="2">
    <source>
        <dbReference type="ARBA" id="ARBA00011006"/>
    </source>
</evidence>
<sequence length="86" mass="8852">MIATLIPLALFALTGLAAGHVTGLVTRDRPFGLLADLALGLVGAVAAGWLYIAFVPGLPFGLTLTFTAAIAGALVLLIAVRLVRRR</sequence>
<accession>A0ABU7M0V1</accession>
<keyword evidence="3" id="KW-1003">Cell membrane</keyword>
<comment type="similarity">
    <text evidence="2">Belongs to the UPF0410 family.</text>
</comment>
<comment type="caution">
    <text evidence="8">The sequence shown here is derived from an EMBL/GenBank/DDBJ whole genome shotgun (WGS) entry which is preliminary data.</text>
</comment>
<evidence type="ECO:0000313" key="9">
    <source>
        <dbReference type="Proteomes" id="UP001310692"/>
    </source>
</evidence>
<evidence type="ECO:0000256" key="5">
    <source>
        <dbReference type="ARBA" id="ARBA00022989"/>
    </source>
</evidence>
<feature type="transmembrane region" description="Helical" evidence="7">
    <location>
        <begin position="6"/>
        <end position="26"/>
    </location>
</feature>
<feature type="transmembrane region" description="Helical" evidence="7">
    <location>
        <begin position="60"/>
        <end position="83"/>
    </location>
</feature>
<gene>
    <name evidence="8" type="ORF">V0U35_12210</name>
</gene>
<feature type="transmembrane region" description="Helical" evidence="7">
    <location>
        <begin position="33"/>
        <end position="54"/>
    </location>
</feature>